<evidence type="ECO:0000313" key="4">
    <source>
        <dbReference type="EMBL" id="OUR97378.1"/>
    </source>
</evidence>
<feature type="binding site" evidence="2">
    <location>
        <begin position="250"/>
        <end position="257"/>
    </location>
    <ligand>
        <name>ATP</name>
        <dbReference type="ChEBI" id="CHEBI:30616"/>
    </ligand>
</feature>
<protein>
    <recommendedName>
        <fullName evidence="3">Fido domain-containing protein</fullName>
    </recommendedName>
</protein>
<dbReference type="PROSITE" id="PS51459">
    <property type="entry name" value="FIDO"/>
    <property type="match status" value="1"/>
</dbReference>
<dbReference type="PANTHER" id="PTHR13504">
    <property type="entry name" value="FIDO DOMAIN-CONTAINING PROTEIN DDB_G0283145"/>
    <property type="match status" value="1"/>
</dbReference>
<dbReference type="AlphaFoldDB" id="A0A1Y5F912"/>
<organism evidence="4 5">
    <name type="scientific">Halobacteriovorax marinus</name>
    <dbReference type="NCBI Taxonomy" id="97084"/>
    <lineage>
        <taxon>Bacteria</taxon>
        <taxon>Pseudomonadati</taxon>
        <taxon>Bdellovibrionota</taxon>
        <taxon>Bacteriovoracia</taxon>
        <taxon>Bacteriovoracales</taxon>
        <taxon>Halobacteriovoraceae</taxon>
        <taxon>Halobacteriovorax</taxon>
    </lineage>
</organism>
<dbReference type="Gene3D" id="1.10.3290.10">
    <property type="entry name" value="Fido-like domain"/>
    <property type="match status" value="1"/>
</dbReference>
<dbReference type="Pfam" id="PF13784">
    <property type="entry name" value="Fic_N"/>
    <property type="match status" value="1"/>
</dbReference>
<proteinExistence type="predicted"/>
<dbReference type="SUPFAM" id="SSF140931">
    <property type="entry name" value="Fic-like"/>
    <property type="match status" value="1"/>
</dbReference>
<name>A0A1Y5F912_9BACT</name>
<gene>
    <name evidence="4" type="ORF">A9Q84_13720</name>
</gene>
<evidence type="ECO:0000259" key="3">
    <source>
        <dbReference type="PROSITE" id="PS51459"/>
    </source>
</evidence>
<feature type="active site" evidence="1">
    <location>
        <position position="246"/>
    </location>
</feature>
<keyword evidence="2" id="KW-0547">Nucleotide-binding</keyword>
<reference evidence="5" key="1">
    <citation type="journal article" date="2017" name="Proc. Natl. Acad. Sci. U.S.A.">
        <title>Simulation of Deepwater Horizon oil plume reveals substrate specialization within a complex community of hydrocarbon-degraders.</title>
        <authorList>
            <person name="Hu P."/>
            <person name="Dubinsky E.A."/>
            <person name="Probst A.J."/>
            <person name="Wang J."/>
            <person name="Sieber C.M.K."/>
            <person name="Tom L.M."/>
            <person name="Gardinali P."/>
            <person name="Banfield J.F."/>
            <person name="Atlas R.M."/>
            <person name="Andersen G.L."/>
        </authorList>
    </citation>
    <scope>NUCLEOTIDE SEQUENCE [LARGE SCALE GENOMIC DNA]</scope>
</reference>
<dbReference type="GO" id="GO:0005524">
    <property type="term" value="F:ATP binding"/>
    <property type="evidence" value="ECO:0007669"/>
    <property type="project" value="UniProtKB-KW"/>
</dbReference>
<sequence length="428" mass="47855">MKLDELAEELRQPYTLKRGYGVTKLTNAESDWRNIYFVVPKPPPKEIKSKLPHELLNEALKVIGALPRVNEMSQLDKLVNYLLVRREVVQSSRLEGTWSTIDHALTPGDIAENNKGKSEHQAVRSYANLLEEIIEKSITKKEGIFSKSFICNTQKRIVENDPQSSGIPGKLRTEGDPGAIVTIGGGIRKENSIYNPAPAAEINKCLEEILDWLQDDELAQIGDAAAGGLSLPIRLAVAHVHFEAVHPFTDGNGRVGRALWPIQMVCSGYMPLYLSGYVEVNKSQYIESLEEAQKKLNYLPMIEFICNAIIESSLENKKSKEAINNLENTWQERGRFRANSGPRKALSLLLTRPIVSTTILEKELGISKTASVNTINALVNSKIIKIRSKESRLRIYAAEELIQILSRPFGEEIKLALEKAHLLLGLEK</sequence>
<feature type="domain" description="Fido" evidence="3">
    <location>
        <begin position="145"/>
        <end position="307"/>
    </location>
</feature>
<evidence type="ECO:0000256" key="2">
    <source>
        <dbReference type="PIRSR" id="PIRSR640198-2"/>
    </source>
</evidence>
<comment type="caution">
    <text evidence="4">The sequence shown here is derived from an EMBL/GenBank/DDBJ whole genome shotgun (WGS) entry which is preliminary data.</text>
</comment>
<dbReference type="PANTHER" id="PTHR13504:SF38">
    <property type="entry name" value="FIDO DOMAIN-CONTAINING PROTEIN"/>
    <property type="match status" value="1"/>
</dbReference>
<dbReference type="InterPro" id="IPR003812">
    <property type="entry name" value="Fido"/>
</dbReference>
<dbReference type="Proteomes" id="UP000196531">
    <property type="component" value="Unassembled WGS sequence"/>
</dbReference>
<keyword evidence="2" id="KW-0067">ATP-binding</keyword>
<dbReference type="InterPro" id="IPR036597">
    <property type="entry name" value="Fido-like_dom_sf"/>
</dbReference>
<dbReference type="EMBL" id="MAAO01000006">
    <property type="protein sequence ID" value="OUR97378.1"/>
    <property type="molecule type" value="Genomic_DNA"/>
</dbReference>
<dbReference type="InterPro" id="IPR025758">
    <property type="entry name" value="Fic/DOC_N"/>
</dbReference>
<accession>A0A1Y5F912</accession>
<dbReference type="Pfam" id="PF02661">
    <property type="entry name" value="Fic"/>
    <property type="match status" value="1"/>
</dbReference>
<evidence type="ECO:0000313" key="5">
    <source>
        <dbReference type="Proteomes" id="UP000196531"/>
    </source>
</evidence>
<dbReference type="InterPro" id="IPR040198">
    <property type="entry name" value="Fido_containing"/>
</dbReference>
<evidence type="ECO:0000256" key="1">
    <source>
        <dbReference type="PIRSR" id="PIRSR640198-1"/>
    </source>
</evidence>